<gene>
    <name evidence="1" type="ORF">GC106_66330</name>
</gene>
<sequence>MRNPVGMLGSAVVLSLVACTGPELTGRQPLNTEPVTDSGPEVCSLLPRQAIAQLTARAEGNLTSVGDITADSGQCEVLVSEDSVRQPVTSLRIDAGQVGMITRLNTVMEIAEERAARAPLGNPLRTGTDHSPAISLAITCGNRPVHIGIGITGYDVRRKSIDQDLADLSGIVAAKYGDRLGCRAEVAPPLPEVPRGAVRMMAGDGGPNVPSGPAPGPSTSIGHVEALTTAQDGSVYFVGRKYPTDVNPRNADEDAGRWGDTLRILRVRTDGVVEVAWDPNLAPFSTDNDPVPGDLSEKLRLQGRDTLGSVSGIVLHQDQAWLLPSHSASRPGDDRLSRPVRIVQLTGGRAVDLRAIKAPVEADTTRIKDQNGLVVPGGIDSWNTARFGALTFDGDTPVLLDVLQARVWRIDALRDGKVLEATVLRLGTEIASGAGAAGLASGRFAVSTRQSGLAILDSRGRVLLSTPVINAEIDGIGPSPLDLGRRQVAAAGDDVIVHAVASQVAAPAVVRVDGQTGTTRTIQVSGYPGPRDPASDVRTTRFARSFGTAANATTLFATGWPVSALGAVGQNVLIAPYGTRIFYELVPRR</sequence>
<dbReference type="PROSITE" id="PS51257">
    <property type="entry name" value="PROKAR_LIPOPROTEIN"/>
    <property type="match status" value="1"/>
</dbReference>
<protein>
    <recommendedName>
        <fullName evidence="3">Sporulation and spore germination</fullName>
    </recommendedName>
</protein>
<dbReference type="EMBL" id="JAAATY010000026">
    <property type="protein sequence ID" value="NRN69376.1"/>
    <property type="molecule type" value="Genomic_DNA"/>
</dbReference>
<dbReference type="Proteomes" id="UP000763557">
    <property type="component" value="Unassembled WGS sequence"/>
</dbReference>
<dbReference type="RefSeq" id="WP_173139481.1">
    <property type="nucleotide sequence ID" value="NZ_CBCSGW010000111.1"/>
</dbReference>
<comment type="caution">
    <text evidence="1">The sequence shown here is derived from an EMBL/GenBank/DDBJ whole genome shotgun (WGS) entry which is preliminary data.</text>
</comment>
<evidence type="ECO:0008006" key="3">
    <source>
        <dbReference type="Google" id="ProtNLM"/>
    </source>
</evidence>
<accession>A0ABX2FEX9</accession>
<organism evidence="1 2">
    <name type="scientific">Kibdelosporangium persicum</name>
    <dbReference type="NCBI Taxonomy" id="2698649"/>
    <lineage>
        <taxon>Bacteria</taxon>
        <taxon>Bacillati</taxon>
        <taxon>Actinomycetota</taxon>
        <taxon>Actinomycetes</taxon>
        <taxon>Pseudonocardiales</taxon>
        <taxon>Pseudonocardiaceae</taxon>
        <taxon>Kibdelosporangium</taxon>
    </lineage>
</organism>
<evidence type="ECO:0000313" key="2">
    <source>
        <dbReference type="Proteomes" id="UP000763557"/>
    </source>
</evidence>
<evidence type="ECO:0000313" key="1">
    <source>
        <dbReference type="EMBL" id="NRN69376.1"/>
    </source>
</evidence>
<proteinExistence type="predicted"/>
<name>A0ABX2FEX9_9PSEU</name>
<reference evidence="1 2" key="1">
    <citation type="submission" date="2020-01" db="EMBL/GenBank/DDBJ databases">
        <title>Kibdelosporangium persica a novel Actinomycetes from a hot desert in Iran.</title>
        <authorList>
            <person name="Safaei N."/>
            <person name="Zaburannyi N."/>
            <person name="Mueller R."/>
            <person name="Wink J."/>
        </authorList>
    </citation>
    <scope>NUCLEOTIDE SEQUENCE [LARGE SCALE GENOMIC DNA]</scope>
    <source>
        <strain evidence="1 2">4NS15</strain>
    </source>
</reference>
<keyword evidence="2" id="KW-1185">Reference proteome</keyword>